<dbReference type="GO" id="GO:0035336">
    <property type="term" value="P:long-chain fatty-acyl-CoA metabolic process"/>
    <property type="evidence" value="ECO:0007669"/>
    <property type="project" value="TreeGrafter"/>
</dbReference>
<dbReference type="Proteomes" id="UP000814243">
    <property type="component" value="Unassembled WGS sequence"/>
</dbReference>
<accession>A0A922MFE3</accession>
<dbReference type="PANTHER" id="PTHR11011:SF116">
    <property type="entry name" value="FATTY ACYL-COA REDUCTASE CG5065-RELATED"/>
    <property type="match status" value="1"/>
</dbReference>
<dbReference type="GO" id="GO:0102965">
    <property type="term" value="F:alcohol-forming long-chain fatty acyl-CoA reductase activity"/>
    <property type="evidence" value="ECO:0007669"/>
    <property type="project" value="UniProtKB-EC"/>
</dbReference>
<gene>
    <name evidence="7" type="ORF">HF086_006649</name>
</gene>
<feature type="non-terminal residue" evidence="7">
    <location>
        <position position="1"/>
    </location>
</feature>
<organism evidence="7 8">
    <name type="scientific">Spodoptera exigua</name>
    <name type="common">Beet armyworm</name>
    <name type="synonym">Noctua fulgens</name>
    <dbReference type="NCBI Taxonomy" id="7107"/>
    <lineage>
        <taxon>Eukaryota</taxon>
        <taxon>Metazoa</taxon>
        <taxon>Ecdysozoa</taxon>
        <taxon>Arthropoda</taxon>
        <taxon>Hexapoda</taxon>
        <taxon>Insecta</taxon>
        <taxon>Pterygota</taxon>
        <taxon>Neoptera</taxon>
        <taxon>Endopterygota</taxon>
        <taxon>Lepidoptera</taxon>
        <taxon>Glossata</taxon>
        <taxon>Ditrysia</taxon>
        <taxon>Noctuoidea</taxon>
        <taxon>Noctuidae</taxon>
        <taxon>Amphipyrinae</taxon>
        <taxon>Spodoptera</taxon>
    </lineage>
</organism>
<dbReference type="Gene3D" id="3.40.50.720">
    <property type="entry name" value="NAD(P)-binding Rossmann-like Domain"/>
    <property type="match status" value="2"/>
</dbReference>
<evidence type="ECO:0000313" key="7">
    <source>
        <dbReference type="EMBL" id="KAH9635409.1"/>
    </source>
</evidence>
<name>A0A922MFE3_SPOEX</name>
<comment type="similarity">
    <text evidence="1 4">Belongs to the fatty acyl-CoA reductase family.</text>
</comment>
<proteinExistence type="inferred from homology"/>
<reference evidence="7" key="1">
    <citation type="journal article" date="2021" name="G3 (Bethesda)">
        <title>Genome and transcriptome analysis of the beet armyworm Spodoptera exigua reveals targets for pest control. .</title>
        <authorList>
            <person name="Simon S."/>
            <person name="Breeschoten T."/>
            <person name="Jansen H.J."/>
            <person name="Dirks R.P."/>
            <person name="Schranz M.E."/>
            <person name="Ros V.I.D."/>
        </authorList>
    </citation>
    <scope>NUCLEOTIDE SEQUENCE</scope>
    <source>
        <strain evidence="7">TB_SE_WUR_2020</strain>
    </source>
</reference>
<evidence type="ECO:0000259" key="5">
    <source>
        <dbReference type="Pfam" id="PF03015"/>
    </source>
</evidence>
<comment type="catalytic activity">
    <reaction evidence="4">
        <text>a long-chain fatty acyl-CoA + 2 NADPH + 2 H(+) = a long-chain primary fatty alcohol + 2 NADP(+) + CoA</text>
        <dbReference type="Rhea" id="RHEA:52716"/>
        <dbReference type="ChEBI" id="CHEBI:15378"/>
        <dbReference type="ChEBI" id="CHEBI:57287"/>
        <dbReference type="ChEBI" id="CHEBI:57783"/>
        <dbReference type="ChEBI" id="CHEBI:58349"/>
        <dbReference type="ChEBI" id="CHEBI:77396"/>
        <dbReference type="ChEBI" id="CHEBI:83139"/>
        <dbReference type="EC" id="1.2.1.84"/>
    </reaction>
</comment>
<dbReference type="AlphaFoldDB" id="A0A922MFE3"/>
<evidence type="ECO:0000313" key="8">
    <source>
        <dbReference type="Proteomes" id="UP000814243"/>
    </source>
</evidence>
<dbReference type="EC" id="1.2.1.84" evidence="4"/>
<evidence type="ECO:0000256" key="4">
    <source>
        <dbReference type="RuleBase" id="RU363097"/>
    </source>
</evidence>
<evidence type="ECO:0000256" key="2">
    <source>
        <dbReference type="ARBA" id="ARBA00022516"/>
    </source>
</evidence>
<keyword evidence="3 4" id="KW-0443">Lipid metabolism</keyword>
<dbReference type="GO" id="GO:0080019">
    <property type="term" value="F:alcohol-forming very long-chain fatty acyl-CoA reductase activity"/>
    <property type="evidence" value="ECO:0007669"/>
    <property type="project" value="InterPro"/>
</dbReference>
<evidence type="ECO:0000256" key="1">
    <source>
        <dbReference type="ARBA" id="ARBA00005928"/>
    </source>
</evidence>
<dbReference type="InterPro" id="IPR026055">
    <property type="entry name" value="FAR"/>
</dbReference>
<dbReference type="InterPro" id="IPR033640">
    <property type="entry name" value="FAR_C"/>
</dbReference>
<dbReference type="InterPro" id="IPR013120">
    <property type="entry name" value="FAR_NAD-bd"/>
</dbReference>
<comment type="function">
    <text evidence="4">Catalyzes the reduction of fatty acyl-CoA to fatty alcohols.</text>
</comment>
<dbReference type="GO" id="GO:0005777">
    <property type="term" value="C:peroxisome"/>
    <property type="evidence" value="ECO:0007669"/>
    <property type="project" value="TreeGrafter"/>
</dbReference>
<comment type="caution">
    <text evidence="7">The sequence shown here is derived from an EMBL/GenBank/DDBJ whole genome shotgun (WGS) entry which is preliminary data.</text>
</comment>
<dbReference type="EMBL" id="JACEFF010000557">
    <property type="protein sequence ID" value="KAH9635409.1"/>
    <property type="molecule type" value="Genomic_DNA"/>
</dbReference>
<keyword evidence="4" id="KW-0560">Oxidoreductase</keyword>
<dbReference type="CDD" id="cd09071">
    <property type="entry name" value="FAR_C"/>
    <property type="match status" value="1"/>
</dbReference>
<feature type="domain" description="Thioester reductase (TE)" evidence="6">
    <location>
        <begin position="72"/>
        <end position="150"/>
    </location>
</feature>
<dbReference type="PANTHER" id="PTHR11011">
    <property type="entry name" value="MALE STERILITY PROTEIN 2-RELATED"/>
    <property type="match status" value="1"/>
</dbReference>
<keyword evidence="2 4" id="KW-0444">Lipid biosynthesis</keyword>
<dbReference type="Pfam" id="PF03015">
    <property type="entry name" value="Sterile"/>
    <property type="match status" value="1"/>
</dbReference>
<keyword evidence="4" id="KW-0521">NADP</keyword>
<dbReference type="Pfam" id="PF07993">
    <property type="entry name" value="NAD_binding_4"/>
    <property type="match status" value="2"/>
</dbReference>
<protein>
    <recommendedName>
        <fullName evidence="4">Fatty acyl-CoA reductase</fullName>
        <ecNumber evidence="4">1.2.1.84</ecNumber>
    </recommendedName>
</protein>
<feature type="domain" description="Thioester reductase (TE)" evidence="6">
    <location>
        <begin position="2"/>
        <end position="52"/>
    </location>
</feature>
<evidence type="ECO:0000259" key="6">
    <source>
        <dbReference type="Pfam" id="PF07993"/>
    </source>
</evidence>
<evidence type="ECO:0000256" key="3">
    <source>
        <dbReference type="ARBA" id="ARBA00023098"/>
    </source>
</evidence>
<feature type="domain" description="Fatty acyl-CoA reductase C-terminal" evidence="5">
    <location>
        <begin position="286"/>
        <end position="348"/>
    </location>
</feature>
<sequence length="354" mass="40937">GAIKDDPIRGWLANWYGATGLSVFTAKGLNRVIYGQSSHVVDLIPVDYVANLVIVAGAKTYRCNAIARMVYIEKLLYSCKEIDKIYLLVREKKNESINKRIENLLDNPLFTRLKKTDPESFKKLVPISGDIRLPKLGLKPEDEQTLIDNVFLYISTAFTHTQKKVLVETVYPSPAKVEDIYKFIEEYGDDEQATLKFISWLDNWYGSTPFLMNASEGWLRIIRGNYNSGIDFIPVDFVTNLSIVAAAKAKRTNEVQVFHSTTSADNPTDWSDFKNYFLDEVVRRGKIIRLRDSYEHFSSNAWIMRSDRTRQLHASLSPEDQEKFQCDPTHINWPEYLKDYCRGVLKYLKPRKMY</sequence>